<keyword evidence="3" id="KW-1015">Disulfide bond</keyword>
<feature type="domain" description="Kazal-like" evidence="5">
    <location>
        <begin position="48"/>
        <end position="107"/>
    </location>
</feature>
<accession>A0A8B8F1A3</accession>
<dbReference type="Proteomes" id="UP000694844">
    <property type="component" value="Chromosome 5"/>
</dbReference>
<dbReference type="GO" id="GO:0005576">
    <property type="term" value="C:extracellular region"/>
    <property type="evidence" value="ECO:0007669"/>
    <property type="project" value="TreeGrafter"/>
</dbReference>
<evidence type="ECO:0000313" key="7">
    <source>
        <dbReference type="RefSeq" id="XP_022346029.1"/>
    </source>
</evidence>
<dbReference type="GO" id="GO:0030154">
    <property type="term" value="P:cell differentiation"/>
    <property type="evidence" value="ECO:0007669"/>
    <property type="project" value="TreeGrafter"/>
</dbReference>
<dbReference type="InterPro" id="IPR036058">
    <property type="entry name" value="Kazal_dom_sf"/>
</dbReference>
<reference evidence="7" key="1">
    <citation type="submission" date="2025-08" db="UniProtKB">
        <authorList>
            <consortium name="RefSeq"/>
        </authorList>
    </citation>
    <scope>IDENTIFICATION</scope>
    <source>
        <tissue evidence="7">Whole sample</tissue>
    </source>
</reference>
<feature type="domain" description="Kazal-like" evidence="5">
    <location>
        <begin position="177"/>
        <end position="232"/>
    </location>
</feature>
<dbReference type="SUPFAM" id="SSF100895">
    <property type="entry name" value="Kazal-type serine protease inhibitors"/>
    <property type="match status" value="2"/>
</dbReference>
<keyword evidence="4" id="KW-0732">Signal</keyword>
<evidence type="ECO:0000256" key="3">
    <source>
        <dbReference type="ARBA" id="ARBA00023157"/>
    </source>
</evidence>
<dbReference type="KEGG" id="cvn:111138387"/>
<dbReference type="Pfam" id="PF07648">
    <property type="entry name" value="Kazal_2"/>
    <property type="match status" value="2"/>
</dbReference>
<dbReference type="PROSITE" id="PS51465">
    <property type="entry name" value="KAZAL_2"/>
    <property type="match status" value="2"/>
</dbReference>
<keyword evidence="2" id="KW-0722">Serine protease inhibitor</keyword>
<dbReference type="RefSeq" id="XP_022346029.1">
    <property type="nucleotide sequence ID" value="XM_022490321.1"/>
</dbReference>
<dbReference type="SMART" id="SM00280">
    <property type="entry name" value="KAZAL"/>
    <property type="match status" value="2"/>
</dbReference>
<evidence type="ECO:0000313" key="6">
    <source>
        <dbReference type="Proteomes" id="UP000694844"/>
    </source>
</evidence>
<protein>
    <submittedName>
        <fullName evidence="7">Uncharacterized protein LOC111138387</fullName>
    </submittedName>
</protein>
<dbReference type="PANTHER" id="PTHR10913">
    <property type="entry name" value="FOLLISTATIN-RELATED"/>
    <property type="match status" value="1"/>
</dbReference>
<proteinExistence type="predicted"/>
<name>A0A8B8F1A3_CRAVI</name>
<dbReference type="AlphaFoldDB" id="A0A8B8F1A3"/>
<dbReference type="PANTHER" id="PTHR10913:SF45">
    <property type="entry name" value="FOLLISTATIN, ISOFORM A-RELATED"/>
    <property type="match status" value="1"/>
</dbReference>
<dbReference type="GO" id="GO:0004867">
    <property type="term" value="F:serine-type endopeptidase inhibitor activity"/>
    <property type="evidence" value="ECO:0007669"/>
    <property type="project" value="UniProtKB-KW"/>
</dbReference>
<feature type="signal peptide" evidence="4">
    <location>
        <begin position="1"/>
        <end position="16"/>
    </location>
</feature>
<feature type="chain" id="PRO_5034630684" evidence="4">
    <location>
        <begin position="17"/>
        <end position="236"/>
    </location>
</feature>
<dbReference type="OrthoDB" id="6125779at2759"/>
<gene>
    <name evidence="7" type="primary">LOC111138387</name>
</gene>
<evidence type="ECO:0000259" key="5">
    <source>
        <dbReference type="PROSITE" id="PS51465"/>
    </source>
</evidence>
<keyword evidence="1" id="KW-0646">Protease inhibitor</keyword>
<organism evidence="6 7">
    <name type="scientific">Crassostrea virginica</name>
    <name type="common">Eastern oyster</name>
    <dbReference type="NCBI Taxonomy" id="6565"/>
    <lineage>
        <taxon>Eukaryota</taxon>
        <taxon>Metazoa</taxon>
        <taxon>Spiralia</taxon>
        <taxon>Lophotrochozoa</taxon>
        <taxon>Mollusca</taxon>
        <taxon>Bivalvia</taxon>
        <taxon>Autobranchia</taxon>
        <taxon>Pteriomorphia</taxon>
        <taxon>Ostreida</taxon>
        <taxon>Ostreoidea</taxon>
        <taxon>Ostreidae</taxon>
        <taxon>Crassostrea</taxon>
    </lineage>
</organism>
<dbReference type="Gene3D" id="3.30.60.30">
    <property type="match status" value="2"/>
</dbReference>
<dbReference type="GeneID" id="111138387"/>
<evidence type="ECO:0000256" key="2">
    <source>
        <dbReference type="ARBA" id="ARBA00022900"/>
    </source>
</evidence>
<evidence type="ECO:0000256" key="1">
    <source>
        <dbReference type="ARBA" id="ARBA00022690"/>
    </source>
</evidence>
<evidence type="ECO:0000256" key="4">
    <source>
        <dbReference type="SAM" id="SignalP"/>
    </source>
</evidence>
<dbReference type="InterPro" id="IPR002350">
    <property type="entry name" value="Kazal_dom"/>
</dbReference>
<dbReference type="CDD" id="cd00104">
    <property type="entry name" value="KAZAL_FS"/>
    <property type="match status" value="2"/>
</dbReference>
<keyword evidence="6" id="KW-1185">Reference proteome</keyword>
<dbReference type="InterPro" id="IPR050653">
    <property type="entry name" value="Prot_Inhib_GrowthFact_Antg"/>
</dbReference>
<sequence length="236" mass="25446">MILFLVAILIPAAVHGKAVRAKGHGHNHGLVTDNPLHVNNEIQDLNIHFGTHFCLDLLVVDCKTHVTTGDEQICGSDDRTYANHCEFAHAMCMFSSLSVKSHGACNSATRPPSTMMPVDTSMMPTGSTMMPPDTTMMPVGSSMMPVDTTMMPPDTTMDGMTTQMMTTTTTQSQETVLFQQVFCKNKDLINCPTTVTLTCGSNGVMYNSGCEFSKAKCDNIQLAQVDVSQCATPVVG</sequence>